<dbReference type="Gene3D" id="2.60.120.260">
    <property type="entry name" value="Galactose-binding domain-like"/>
    <property type="match status" value="1"/>
</dbReference>
<dbReference type="SUPFAM" id="SSF49265">
    <property type="entry name" value="Fibronectin type III"/>
    <property type="match status" value="2"/>
</dbReference>
<proteinExistence type="predicted"/>
<evidence type="ECO:0000256" key="1">
    <source>
        <dbReference type="ARBA" id="ARBA00004196"/>
    </source>
</evidence>
<dbReference type="InterPro" id="IPR012480">
    <property type="entry name" value="Hepar_II_III_C"/>
</dbReference>
<dbReference type="SUPFAM" id="SSF49785">
    <property type="entry name" value="Galactose-binding domain-like"/>
    <property type="match status" value="1"/>
</dbReference>
<organism evidence="6 7">
    <name type="scientific">Cohnella hashimotonis</name>
    <dbReference type="NCBI Taxonomy" id="2826895"/>
    <lineage>
        <taxon>Bacteria</taxon>
        <taxon>Bacillati</taxon>
        <taxon>Bacillota</taxon>
        <taxon>Bacilli</taxon>
        <taxon>Bacillales</taxon>
        <taxon>Paenibacillaceae</taxon>
        <taxon>Cohnella</taxon>
    </lineage>
</organism>
<dbReference type="InterPro" id="IPR032518">
    <property type="entry name" value="HepII_N"/>
</dbReference>
<evidence type="ECO:0000256" key="3">
    <source>
        <dbReference type="SAM" id="MobiDB-lite"/>
    </source>
</evidence>
<keyword evidence="4" id="KW-0732">Signal</keyword>
<dbReference type="NCBIfam" id="NF047446">
    <property type="entry name" value="barrel_OmpL47"/>
    <property type="match status" value="1"/>
</dbReference>
<feature type="region of interest" description="Disordered" evidence="3">
    <location>
        <begin position="1396"/>
        <end position="1416"/>
    </location>
</feature>
<feature type="domain" description="Fibronectin type-III" evidence="5">
    <location>
        <begin position="1163"/>
        <end position="1253"/>
    </location>
</feature>
<dbReference type="Gene3D" id="2.70.98.70">
    <property type="match status" value="1"/>
</dbReference>
<evidence type="ECO:0000256" key="4">
    <source>
        <dbReference type="SAM" id="SignalP"/>
    </source>
</evidence>
<dbReference type="CDD" id="cd00063">
    <property type="entry name" value="FN3"/>
    <property type="match status" value="3"/>
</dbReference>
<feature type="compositionally biased region" description="Polar residues" evidence="3">
    <location>
        <begin position="1406"/>
        <end position="1416"/>
    </location>
</feature>
<dbReference type="PANTHER" id="PTHR13817">
    <property type="entry name" value="TITIN"/>
    <property type="match status" value="1"/>
</dbReference>
<protein>
    <submittedName>
        <fullName evidence="6">DUF4962 domain-containing protein</fullName>
    </submittedName>
</protein>
<dbReference type="Pfam" id="PF16332">
    <property type="entry name" value="DUF4962"/>
    <property type="match status" value="1"/>
</dbReference>
<dbReference type="InterPro" id="IPR008929">
    <property type="entry name" value="Chondroitin_lyas"/>
</dbReference>
<evidence type="ECO:0000256" key="2">
    <source>
        <dbReference type="ARBA" id="ARBA00022737"/>
    </source>
</evidence>
<gene>
    <name evidence="6" type="ORF">KB449_22165</name>
</gene>
<comment type="subcellular location">
    <subcellularLocation>
        <location evidence="1">Cell envelope</location>
    </subcellularLocation>
</comment>
<dbReference type="PANTHER" id="PTHR13817:SF166">
    <property type="entry name" value="NEURONAL IGCAM-RELATED"/>
    <property type="match status" value="1"/>
</dbReference>
<feature type="chain" id="PRO_5046508582" evidence="4">
    <location>
        <begin position="35"/>
        <end position="2320"/>
    </location>
</feature>
<dbReference type="InterPro" id="IPR008979">
    <property type="entry name" value="Galactose-bd-like_sf"/>
</dbReference>
<dbReference type="Gene3D" id="2.60.40.10">
    <property type="entry name" value="Immunoglobulins"/>
    <property type="match status" value="7"/>
</dbReference>
<feature type="domain" description="Fibronectin type-III" evidence="5">
    <location>
        <begin position="1593"/>
        <end position="1691"/>
    </location>
</feature>
<dbReference type="SMART" id="SM00060">
    <property type="entry name" value="FN3"/>
    <property type="match status" value="3"/>
</dbReference>
<evidence type="ECO:0000313" key="6">
    <source>
        <dbReference type="EMBL" id="MDI4647673.1"/>
    </source>
</evidence>
<name>A0ABT6TLD8_9BACL</name>
<dbReference type="InterPro" id="IPR036116">
    <property type="entry name" value="FN3_sf"/>
</dbReference>
<dbReference type="InterPro" id="IPR003961">
    <property type="entry name" value="FN3_dom"/>
</dbReference>
<feature type="signal peptide" evidence="4">
    <location>
        <begin position="1"/>
        <end position="34"/>
    </location>
</feature>
<keyword evidence="7" id="KW-1185">Reference proteome</keyword>
<dbReference type="PROSITE" id="PS50853">
    <property type="entry name" value="FN3"/>
    <property type="match status" value="3"/>
</dbReference>
<accession>A0ABT6TLD8</accession>
<dbReference type="InterPro" id="IPR008969">
    <property type="entry name" value="CarboxyPept-like_regulatory"/>
</dbReference>
<reference evidence="6" key="1">
    <citation type="submission" date="2023-04" db="EMBL/GenBank/DDBJ databases">
        <title>Comparative genomic analysis of Cohnella hashimotonis sp. nov., isolated from the International Space Station.</title>
        <authorList>
            <person name="Venkateswaran K."/>
            <person name="Simpson A."/>
        </authorList>
    </citation>
    <scope>NUCLEOTIDE SEQUENCE</scope>
    <source>
        <strain evidence="6">F6_2S_P_1</strain>
    </source>
</reference>
<dbReference type="RefSeq" id="WP_282910424.1">
    <property type="nucleotide sequence ID" value="NZ_JAGRPV010000001.1"/>
</dbReference>
<dbReference type="InterPro" id="IPR058094">
    <property type="entry name" value="Ig-like_OmpL47-like"/>
</dbReference>
<dbReference type="Pfam" id="PF07940">
    <property type="entry name" value="Hepar_II_III_C"/>
    <property type="match status" value="1"/>
</dbReference>
<dbReference type="InterPro" id="IPR050964">
    <property type="entry name" value="Striated_Muscle_Regulatory"/>
</dbReference>
<dbReference type="Pfam" id="PF00041">
    <property type="entry name" value="fn3"/>
    <property type="match status" value="3"/>
</dbReference>
<comment type="caution">
    <text evidence="6">The sequence shown here is derived from an EMBL/GenBank/DDBJ whole genome shotgun (WGS) entry which is preliminary data.</text>
</comment>
<feature type="domain" description="Fibronectin type-III" evidence="5">
    <location>
        <begin position="1256"/>
        <end position="1350"/>
    </location>
</feature>
<keyword evidence="2" id="KW-0677">Repeat</keyword>
<sequence>MRVWTKKKTLAMSMVITMFASLLNVGIAFRSAQAEETGLAWPASVFGGYNMPFAPAEGLVTTQNPPDFRWPAVPNATSYDLQVSRDVSVSSVAYEKLALTENIYNFPNAFDSGTWYWRVRFHKAEGTSVWSDVRKFRIEEQFVKFEVPPIGELMGRVPAGHPRIWTTPDGLQQFRNLALTGSGKAFIDQKKIEVSKDLLTANQNPPRDPELTGTLDDYANKAKPLLNRMQDAAFLYLITQDAKYLTDVKVRLFGGPNVAGIAGWDPTGPSGQQDQIQRSVALASAMTYDWLYAALTEQERTTLRDLIALHAGAMVASLVDNPETNIKNRPYNSHGWSAFGYLGIIATAMLGEYSDGRAEQWYAKIVPAYINILPPWGGEDGGWAQGTGYWQWSSTIAQEFEDVLLASTGLNLYEKGYSRNAGRYPLYVFPHGIPKGVLGDDSQYLPSDTSVTIYNRLSQLSGDGRLKWAAEAIGRGPSLTLNNNYFYGDDNLASRPPVDLPKARWFEDVGVVAMHSELYDPDRVSMYFRSSPFGSYNHSYADQNGFVINAFGESLAIEAGHYDGYNTAHREQYTRQTLAANAITYDGGVGQKANDIEADGKVKSFVTTPEFDAVSADAKTAYGSALSQSDRDVIYLRPGMFVMIDRLKSANPQGNKFEWRLHAQDQLDLDGDNAGATILKGDAALKVRFYTPDSLSATKTNQYIGVGGNEVKPGGSFAANEQVHAVFSTPKTTSTTFVSTLEAYKRDSAAQNVVSEKHGDYMKLTFTDDTVVYVRLTATAGEIDAGSIRFDGSAVALKGDSVLLVDGKKVVKDGVTLIESDQPATIAYAGERLSVSGEADPTQVSVEAPGVQRVRDFDTGTDFPSGGAVAEGLANRGVHWATAGNKLTLRVEKGQHAFRLNEAPMPGAQPSVTLPVEIDGAQSSVTMQVYGDTDGVPVAWGKLSNQAGLYEVQEAPAGFVFEKHGRPSTVYLEVNASILVRGAMGSLKLARIGTSNPTSAEVWTNPDDKRSTLNLQWKEAEAYVAVDGPSKYSNRPFLSGGVGLGNWKTTGQSVKWTMNVPKAGNYDFVVKYVAGFDPKGVITGRLAMIGDKPYYIEAPDTPNATGEADFGQTPEVWKGLRIHTNQQLPAGPVDITMWNAQGAMNLDWIALIENKDDEVRPSVPGGLQLVSRTNTSATVSWTASTDNVAVKEYAIFANGVQKTVVPNGQTTATVTGLVPGTAYAIVVRAIDTSDNPSLDSVPLELPASDTLPPEWGSAALKASRLFTNAVRLAWDAATDDSGRVDSYEISRKTASQTTFEKIATVAGSVYAYDATQLQSGGAYTFKVEAVDGDGNRSENGPSLNVTLPSAAGGDYYDSFDEYPAATLPSMPGWTVTKASGDNASAVTVEATPGGAGRSLQVKDDFSPSNDNYTESPIATRTTTPIAGKVKFETRFMFNSLFKDNATGYEHGNYELYLRGNGANIVRFTGFTGGTFGYYVDAGTGNGAFTNVKIPGNSLDFKLPKDQWITLRIDLDTDTDTYDLTLQADALKSYGGISVPPGALDKEKGTYTVRGIPFLAKVNTVDTFRFSGNRYKSQFLFDYVTMYKDTTGLPTWDSGAAATQTHLFPTAARLAWDPATMSDGSAIASYAVYRKQGTQAYTKIGTVAGSTLAYDATALQPGQAYTFQIRAIGASGQETESGPSVTVTTPAAGSNGDYYDSFDERPAGEFIQTGGWTVAKAAADTVSTVTVEATPGGGGQSLLLKDAYAPNASDYTQSPAIIRATAPLSGKVAFETRFMNTELGTFELKIRGQNSDIVKIGGFSEGNFGYYNLKNAATNEYVDYKIPANNLNPLFKMPQNQWIKLRVDIDTASKTYDLSIEADAFKTYTGPVDAPGTIVNGVYKITGIKFMNGANVNSVDTFRFAGSRFTTQFLFDYVAMYKDTTPVAADTTAPTTTATLSPAQPDGTGGAYAGPVTLALSATDTGGSGIDKTEYSLSDGTSWLPYAGPVTFDRQGAYSVRYRSADKAGNVESAHTVGFALSTTTVRAKLADSAGNPIAGATVSYYDGDWKTFGTTDATGTASKTLPDGNYTIAMTYEGKTVQKTQNTGIDNVSAFQTAKVKVRLKNSQGNALDGGVVSFYSDGWRTFGPATGGEVSKELLPGSYSFTMTYEGTSQQKEQNTGDNATVDFQTVKVRVQLKNSQGAALAGGEVAYYATGWRTLGTTAASGETSKELLAGNYAYAVTYAGGILQKSQDTSVDPIVVFQTTNVALQLKDVQGNMLEGGEAAYYAGGWRSFGEFSGGIARKELLPVTYTFSVTLNGTIKQASADIASNPTVPFVI</sequence>
<evidence type="ECO:0000313" key="7">
    <source>
        <dbReference type="Proteomes" id="UP001161691"/>
    </source>
</evidence>
<dbReference type="EMBL" id="JAGRPV010000001">
    <property type="protein sequence ID" value="MDI4647673.1"/>
    <property type="molecule type" value="Genomic_DNA"/>
</dbReference>
<dbReference type="InterPro" id="IPR013783">
    <property type="entry name" value="Ig-like_fold"/>
</dbReference>
<dbReference type="SUPFAM" id="SSF49464">
    <property type="entry name" value="Carboxypeptidase regulatory domain-like"/>
    <property type="match status" value="1"/>
</dbReference>
<dbReference type="Proteomes" id="UP001161691">
    <property type="component" value="Unassembled WGS sequence"/>
</dbReference>
<dbReference type="Gene3D" id="1.50.10.100">
    <property type="entry name" value="Chondroitin AC/alginate lyase"/>
    <property type="match status" value="1"/>
</dbReference>
<dbReference type="SUPFAM" id="SSF48230">
    <property type="entry name" value="Chondroitin AC/alginate lyase"/>
    <property type="match status" value="1"/>
</dbReference>
<evidence type="ECO:0000259" key="5">
    <source>
        <dbReference type="PROSITE" id="PS50853"/>
    </source>
</evidence>